<accession>A0A315FVQ9</accession>
<protein>
    <submittedName>
        <fullName evidence="1">Uncharacterized protein</fullName>
    </submittedName>
</protein>
<evidence type="ECO:0000313" key="1">
    <source>
        <dbReference type="EMBL" id="PUF77827.1"/>
    </source>
</evidence>
<sequence length="138" mass="15978">MLRTPVTGMVLTPFTIELRIDIEPKYIFSSTFKNIATDIADRFAEDIEFLLSTMPYKEITCQSHLLTHGVRSIIRGKLNEKGISYKDKERKTPLCEIIVLNLRYGGKTRYRLFSCQKHPNGFRVHRNGGAFIIQIRKT</sequence>
<gene>
    <name evidence="1" type="ORF">DAX91_22475</name>
</gene>
<name>A0A315FVQ9_SALET</name>
<proteinExistence type="predicted"/>
<organism evidence="1 2">
    <name type="scientific">Salmonella enterica I</name>
    <dbReference type="NCBI Taxonomy" id="59201"/>
    <lineage>
        <taxon>Bacteria</taxon>
        <taxon>Pseudomonadati</taxon>
        <taxon>Pseudomonadota</taxon>
        <taxon>Gammaproteobacteria</taxon>
        <taxon>Enterobacterales</taxon>
        <taxon>Enterobacteriaceae</taxon>
        <taxon>Salmonella</taxon>
    </lineage>
</organism>
<dbReference type="Proteomes" id="UP000250700">
    <property type="component" value="Unassembled WGS sequence"/>
</dbReference>
<reference evidence="1 2" key="1">
    <citation type="submission" date="2018-04" db="EMBL/GenBank/DDBJ databases">
        <title>Whole genome sequencing of Salmonella enterica.</title>
        <authorList>
            <person name="Bell R."/>
        </authorList>
    </citation>
    <scope>NUCLEOTIDE SEQUENCE [LARGE SCALE GENOMIC DNA]</scope>
    <source>
        <strain evidence="1 2">CFSAN058603</strain>
    </source>
</reference>
<dbReference type="AlphaFoldDB" id="A0A315FVQ9"/>
<evidence type="ECO:0000313" key="2">
    <source>
        <dbReference type="Proteomes" id="UP000250700"/>
    </source>
</evidence>
<dbReference type="EMBL" id="QARU01000017">
    <property type="protein sequence ID" value="PUF77827.1"/>
    <property type="molecule type" value="Genomic_DNA"/>
</dbReference>
<comment type="caution">
    <text evidence="1">The sequence shown here is derived from an EMBL/GenBank/DDBJ whole genome shotgun (WGS) entry which is preliminary data.</text>
</comment>